<evidence type="ECO:0000256" key="8">
    <source>
        <dbReference type="ARBA" id="ARBA00023128"/>
    </source>
</evidence>
<keyword evidence="5" id="KW-0677">Repeat</keyword>
<dbReference type="PANTHER" id="PTHR45671:SF12">
    <property type="entry name" value="MITOCHONDRIAL PHOSPHATE CARRIER PROTEIN"/>
    <property type="match status" value="1"/>
</dbReference>
<dbReference type="InterPro" id="IPR018108">
    <property type="entry name" value="MCP_transmembrane"/>
</dbReference>
<gene>
    <name evidence="12" type="ORF">JKP88DRAFT_300712</name>
</gene>
<dbReference type="AlphaFoldDB" id="A0A835ZA12"/>
<comment type="similarity">
    <text evidence="2">Belongs to the mitochondrial carrier (TC 2.A.29) family.</text>
</comment>
<keyword evidence="13" id="KW-1185">Reference proteome</keyword>
<dbReference type="Pfam" id="PF00153">
    <property type="entry name" value="Mito_carr"/>
    <property type="match status" value="3"/>
</dbReference>
<dbReference type="PROSITE" id="PS50920">
    <property type="entry name" value="SOLCAR"/>
    <property type="match status" value="2"/>
</dbReference>
<evidence type="ECO:0000256" key="6">
    <source>
        <dbReference type="ARBA" id="ARBA00022792"/>
    </source>
</evidence>
<dbReference type="InterPro" id="IPR023395">
    <property type="entry name" value="MCP_dom_sf"/>
</dbReference>
<comment type="caution">
    <text evidence="12">The sequence shown here is derived from an EMBL/GenBank/DDBJ whole genome shotgun (WGS) entry which is preliminary data.</text>
</comment>
<dbReference type="GO" id="GO:0005743">
    <property type="term" value="C:mitochondrial inner membrane"/>
    <property type="evidence" value="ECO:0007669"/>
    <property type="project" value="UniProtKB-SubCell"/>
</dbReference>
<evidence type="ECO:0000256" key="10">
    <source>
        <dbReference type="PROSITE-ProRule" id="PRU00282"/>
    </source>
</evidence>
<evidence type="ECO:0000256" key="2">
    <source>
        <dbReference type="ARBA" id="ARBA00006375"/>
    </source>
</evidence>
<feature type="repeat" description="Solcar" evidence="10">
    <location>
        <begin position="749"/>
        <end position="836"/>
    </location>
</feature>
<feature type="signal peptide" evidence="11">
    <location>
        <begin position="1"/>
        <end position="18"/>
    </location>
</feature>
<keyword evidence="4 10" id="KW-0812">Transmembrane</keyword>
<evidence type="ECO:0000256" key="7">
    <source>
        <dbReference type="ARBA" id="ARBA00022989"/>
    </source>
</evidence>
<dbReference type="GO" id="GO:1990547">
    <property type="term" value="P:mitochondrial phosphate ion transmembrane transport"/>
    <property type="evidence" value="ECO:0007669"/>
    <property type="project" value="InterPro"/>
</dbReference>
<evidence type="ECO:0000256" key="4">
    <source>
        <dbReference type="ARBA" id="ARBA00022692"/>
    </source>
</evidence>
<name>A0A835ZA12_9STRA</name>
<keyword evidence="11" id="KW-0732">Signal</keyword>
<dbReference type="OrthoDB" id="427452at2759"/>
<dbReference type="SUPFAM" id="SSF103506">
    <property type="entry name" value="Mitochondrial carrier"/>
    <property type="match status" value="1"/>
</dbReference>
<evidence type="ECO:0000256" key="1">
    <source>
        <dbReference type="ARBA" id="ARBA00004448"/>
    </source>
</evidence>
<reference evidence="12" key="1">
    <citation type="submission" date="2021-02" db="EMBL/GenBank/DDBJ databases">
        <title>First Annotated Genome of the Yellow-green Alga Tribonema minus.</title>
        <authorList>
            <person name="Mahan K.M."/>
        </authorList>
    </citation>
    <scope>NUCLEOTIDE SEQUENCE</scope>
    <source>
        <strain evidence="12">UTEX B ZZ1240</strain>
    </source>
</reference>
<dbReference type="Gene3D" id="1.50.40.10">
    <property type="entry name" value="Mitochondrial carrier domain"/>
    <property type="match status" value="1"/>
</dbReference>
<keyword evidence="3" id="KW-0813">Transport</keyword>
<dbReference type="PANTHER" id="PTHR45671">
    <property type="entry name" value="SOLUTE CARRIER FAMILY 25 (MITOCHONDRIAL CARRIER PHOSPHATE CARRIER), MEMBER 3, LIKE-RELATED-RELATED"/>
    <property type="match status" value="1"/>
</dbReference>
<dbReference type="EMBL" id="JAFCMP010000045">
    <property type="protein sequence ID" value="KAG5189795.1"/>
    <property type="molecule type" value="Genomic_DNA"/>
</dbReference>
<keyword evidence="7" id="KW-1133">Transmembrane helix</keyword>
<dbReference type="Proteomes" id="UP000664859">
    <property type="component" value="Unassembled WGS sequence"/>
</dbReference>
<organism evidence="12 13">
    <name type="scientific">Tribonema minus</name>
    <dbReference type="NCBI Taxonomy" id="303371"/>
    <lineage>
        <taxon>Eukaryota</taxon>
        <taxon>Sar</taxon>
        <taxon>Stramenopiles</taxon>
        <taxon>Ochrophyta</taxon>
        <taxon>PX clade</taxon>
        <taxon>Xanthophyceae</taxon>
        <taxon>Tribonematales</taxon>
        <taxon>Tribonemataceae</taxon>
        <taxon>Tribonema</taxon>
    </lineage>
</organism>
<proteinExistence type="inferred from homology"/>
<evidence type="ECO:0000256" key="9">
    <source>
        <dbReference type="ARBA" id="ARBA00023136"/>
    </source>
</evidence>
<evidence type="ECO:0000256" key="11">
    <source>
        <dbReference type="SAM" id="SignalP"/>
    </source>
</evidence>
<dbReference type="GO" id="GO:0005315">
    <property type="term" value="F:phosphate transmembrane transporter activity"/>
    <property type="evidence" value="ECO:0007669"/>
    <property type="project" value="InterPro"/>
</dbReference>
<protein>
    <submittedName>
        <fullName evidence="12">Mitochondrial carrier domain-containing protein</fullName>
    </submittedName>
</protein>
<evidence type="ECO:0000256" key="5">
    <source>
        <dbReference type="ARBA" id="ARBA00022737"/>
    </source>
</evidence>
<feature type="repeat" description="Solcar" evidence="10">
    <location>
        <begin position="649"/>
        <end position="735"/>
    </location>
</feature>
<evidence type="ECO:0000313" key="13">
    <source>
        <dbReference type="Proteomes" id="UP000664859"/>
    </source>
</evidence>
<evidence type="ECO:0000256" key="3">
    <source>
        <dbReference type="ARBA" id="ARBA00022448"/>
    </source>
</evidence>
<keyword evidence="9 10" id="KW-0472">Membrane</keyword>
<comment type="subcellular location">
    <subcellularLocation>
        <location evidence="1">Mitochondrion inner membrane</location>
        <topology evidence="1">Multi-pass membrane protein</topology>
    </subcellularLocation>
</comment>
<keyword evidence="8" id="KW-0496">Mitochondrion</keyword>
<evidence type="ECO:0000313" key="12">
    <source>
        <dbReference type="EMBL" id="KAG5189795.1"/>
    </source>
</evidence>
<dbReference type="InterPro" id="IPR044677">
    <property type="entry name" value="SLC25A3/Pic2/Mir1-like"/>
</dbReference>
<feature type="chain" id="PRO_5032733487" evidence="11">
    <location>
        <begin position="19"/>
        <end position="860"/>
    </location>
</feature>
<sequence>MGVALLAASVGWAWPADATVLGGDISTDTDLVWSPRSAILERAKGAGGRAAPENLKNSTYGPRFVTYLARFLLNYDRGSRQLWERRAQDIPSSIPVREATKQRRQQFAEFAGAVEVGLLDYQGAQGARALFSLLRSRYGWGADSKGGEERLRQLAILFSFLNRYQPVAQLQALRQLAILFSFLNRYQPVVQLQSVLGEIDDAGISQISVVTGGSGYSADAPPAVTISQPQWGTRGAQASAVLGETGRIAALRLAGSPCAYRYQSPPELGETGRIAALRLAGSPCAYRCAVLGETGRIAALRLAGSPCAYRYQSPPEATGEAVLDATGRLIAVKLLQPGAGYNSAEAPVTVDLVGVADIDMPGVNSATLTGAGGVGASDEQGIMACGAYPQVTAVLDTAVTAISVDAPGRGYALSVPVSVTIAPPPAGGAAAFAVGYLRAGAGITVKDALRSAGITVEDALRAEQLQLQQGQAQAADGGGAIVDSEDLNDELARLLPASVADSLLFDRASGIYEATALDGVLPPPSRLADPAFGPIGLSPLEREPTLGVEQYLKLAMSGALCNGLVRTLLHPIDNVKTRMQADPVCARDGIFPTVQRMGGEPGTQLAKGLDISSILGFLLGFFGFGCNELFKRQLTDLLGGAGSALVASNQVPIVLVASAGAQLVNSIVVCPWEAMRIRVMTRPGTFQVGSFVPAGIAIYEEEGMKGFYGGLSTLLFREMPFAIAKFLVFDLVRNALFEAFPLAQEGFLSSLALSLVSGMAAGVAGAIVSNPADVLLTRLNTACRDPARTTWQAELKVLLAEEGGFKKLGDGLGLRAVFFGSAIALQFFLYDYFKAILKVAPDDLGQVLDVFADRLSFYVP</sequence>
<accession>A0A835ZA12</accession>
<keyword evidence="6" id="KW-0999">Mitochondrion inner membrane</keyword>